<feature type="binding site" evidence="2">
    <location>
        <position position="60"/>
    </location>
    <ligand>
        <name>Fe cation</name>
        <dbReference type="ChEBI" id="CHEBI:24875"/>
    </ligand>
</feature>
<organism evidence="6 7">
    <name type="scientific">Sphingobium cupriresistens LL01</name>
    <dbReference type="NCBI Taxonomy" id="1420583"/>
    <lineage>
        <taxon>Bacteria</taxon>
        <taxon>Pseudomonadati</taxon>
        <taxon>Pseudomonadota</taxon>
        <taxon>Alphaproteobacteria</taxon>
        <taxon>Sphingomonadales</taxon>
        <taxon>Sphingomonadaceae</taxon>
        <taxon>Sphingobium</taxon>
    </lineage>
</organism>
<comment type="caution">
    <text evidence="6">The sequence shown here is derived from an EMBL/GenBank/DDBJ whole genome shotgun (WGS) entry which is preliminary data.</text>
</comment>
<dbReference type="Gene3D" id="2.60.120.10">
    <property type="entry name" value="Jelly Rolls"/>
    <property type="match status" value="2"/>
</dbReference>
<feature type="domain" description="Pirin C-terminal" evidence="5">
    <location>
        <begin position="179"/>
        <end position="277"/>
    </location>
</feature>
<gene>
    <name evidence="6" type="ORF">V473_00465</name>
</gene>
<keyword evidence="2" id="KW-0408">Iron</keyword>
<dbReference type="PANTHER" id="PTHR13903:SF8">
    <property type="entry name" value="PIRIN"/>
    <property type="match status" value="1"/>
</dbReference>
<protein>
    <submittedName>
        <fullName evidence="6">Pirin</fullName>
    </submittedName>
</protein>
<dbReference type="Proteomes" id="UP000052232">
    <property type="component" value="Unassembled WGS sequence"/>
</dbReference>
<feature type="domain" description="Pirin N-terminal" evidence="4">
    <location>
        <begin position="21"/>
        <end position="126"/>
    </location>
</feature>
<dbReference type="Pfam" id="PF05726">
    <property type="entry name" value="Pirin_C"/>
    <property type="match status" value="1"/>
</dbReference>
<dbReference type="InterPro" id="IPR008778">
    <property type="entry name" value="Pirin_C_dom"/>
</dbReference>
<evidence type="ECO:0000313" key="6">
    <source>
        <dbReference type="EMBL" id="KMS56783.1"/>
    </source>
</evidence>
<feature type="binding site" evidence="2">
    <location>
        <position position="62"/>
    </location>
    <ligand>
        <name>Fe cation</name>
        <dbReference type="ChEBI" id="CHEBI:24875"/>
    </ligand>
</feature>
<dbReference type="InterPro" id="IPR012093">
    <property type="entry name" value="Pirin"/>
</dbReference>
<dbReference type="STRING" id="1420583.V473_00465"/>
<proteinExistence type="inferred from homology"/>
<dbReference type="PATRIC" id="fig|1420583.3.peg.85"/>
<comment type="cofactor">
    <cofactor evidence="2">
        <name>Fe cation</name>
        <dbReference type="ChEBI" id="CHEBI:24875"/>
    </cofactor>
    <text evidence="2">Binds 1 Fe cation per subunit.</text>
</comment>
<evidence type="ECO:0000256" key="3">
    <source>
        <dbReference type="RuleBase" id="RU003457"/>
    </source>
</evidence>
<dbReference type="Pfam" id="PF02678">
    <property type="entry name" value="Pirin"/>
    <property type="match status" value="1"/>
</dbReference>
<feature type="binding site" evidence="2">
    <location>
        <position position="106"/>
    </location>
    <ligand>
        <name>Fe cation</name>
        <dbReference type="ChEBI" id="CHEBI:24875"/>
    </ligand>
</feature>
<evidence type="ECO:0000256" key="1">
    <source>
        <dbReference type="ARBA" id="ARBA00008416"/>
    </source>
</evidence>
<keyword evidence="7" id="KW-1185">Reference proteome</keyword>
<evidence type="ECO:0000256" key="2">
    <source>
        <dbReference type="PIRSR" id="PIRSR006232-1"/>
    </source>
</evidence>
<dbReference type="RefSeq" id="WP_066599152.1">
    <property type="nucleotide sequence ID" value="NZ_KQ130434.1"/>
</dbReference>
<dbReference type="AlphaFoldDB" id="A0A0J7Y033"/>
<dbReference type="EMBL" id="JACT01000001">
    <property type="protein sequence ID" value="KMS56783.1"/>
    <property type="molecule type" value="Genomic_DNA"/>
</dbReference>
<reference evidence="6 7" key="1">
    <citation type="journal article" date="2015" name="G3 (Bethesda)">
        <title>Insights into Ongoing Evolution of the Hexachlorocyclohexane Catabolic Pathway from Comparative Genomics of Ten Sphingomonadaceae Strains.</title>
        <authorList>
            <person name="Pearce S.L."/>
            <person name="Oakeshott J.G."/>
            <person name="Pandey G."/>
        </authorList>
    </citation>
    <scope>NUCLEOTIDE SEQUENCE [LARGE SCALE GENOMIC DNA]</scope>
    <source>
        <strain evidence="6 7">LL01</strain>
    </source>
</reference>
<dbReference type="SUPFAM" id="SSF51182">
    <property type="entry name" value="RmlC-like cupins"/>
    <property type="match status" value="1"/>
</dbReference>
<dbReference type="InterPro" id="IPR011051">
    <property type="entry name" value="RmlC_Cupin_sf"/>
</dbReference>
<evidence type="ECO:0000313" key="7">
    <source>
        <dbReference type="Proteomes" id="UP000052232"/>
    </source>
</evidence>
<evidence type="ECO:0000259" key="4">
    <source>
        <dbReference type="Pfam" id="PF02678"/>
    </source>
</evidence>
<accession>A0A0J7Y033</accession>
<comment type="similarity">
    <text evidence="1 3">Belongs to the pirin family.</text>
</comment>
<dbReference type="GO" id="GO:0046872">
    <property type="term" value="F:metal ion binding"/>
    <property type="evidence" value="ECO:0007669"/>
    <property type="project" value="UniProtKB-KW"/>
</dbReference>
<dbReference type="InterPro" id="IPR003829">
    <property type="entry name" value="Pirin_N_dom"/>
</dbReference>
<keyword evidence="2" id="KW-0479">Metal-binding</keyword>
<name>A0A0J7Y033_9SPHN</name>
<sequence length="301" mass="32823">MTADDLILQTITPTSHNLGDFRVHRSLPVKGRTMVGPFIFFDQAGPAKIGAGHGVDVRPHPHINLATVTYMYEGAFLHRDSLGTEQLIEAGAVNLMTAGKGIVHSERSPDADRAKESKLSAIQTWLALPDRYEEMDPAFEHVGEGGMPVIDDGHVRARVIMGSLWGETSPVTTYAQTIYADIQLSPGGRIAIDPSADERAIYVSGGDAMLDGLMLVPQTLYVLRPGASATVMSVDGGRVVLCGGEAFTSPRHVWWNFVSSSQDRLMQAREDWEAMRFPLIPGDDQEFIPIPQGRPKTVSYP</sequence>
<dbReference type="PIRSF" id="PIRSF006232">
    <property type="entry name" value="Pirin"/>
    <property type="match status" value="1"/>
</dbReference>
<feature type="binding site" evidence="2">
    <location>
        <position position="104"/>
    </location>
    <ligand>
        <name>Fe cation</name>
        <dbReference type="ChEBI" id="CHEBI:24875"/>
    </ligand>
</feature>
<dbReference type="InterPro" id="IPR014710">
    <property type="entry name" value="RmlC-like_jellyroll"/>
</dbReference>
<dbReference type="PANTHER" id="PTHR13903">
    <property type="entry name" value="PIRIN-RELATED"/>
    <property type="match status" value="1"/>
</dbReference>
<evidence type="ECO:0000259" key="5">
    <source>
        <dbReference type="Pfam" id="PF05726"/>
    </source>
</evidence>
<dbReference type="CDD" id="cd02909">
    <property type="entry name" value="cupin_pirin_N"/>
    <property type="match status" value="1"/>
</dbReference>